<evidence type="ECO:0000313" key="2">
    <source>
        <dbReference type="EnsemblPlants" id="PAC:32938307.CDS.1"/>
    </source>
</evidence>
<reference evidence="1 3" key="2">
    <citation type="journal article" date="2018" name="Plant J.">
        <title>The Physcomitrella patens chromosome-scale assembly reveals moss genome structure and evolution.</title>
        <authorList>
            <person name="Lang D."/>
            <person name="Ullrich K.K."/>
            <person name="Murat F."/>
            <person name="Fuchs J."/>
            <person name="Jenkins J."/>
            <person name="Haas F.B."/>
            <person name="Piednoel M."/>
            <person name="Gundlach H."/>
            <person name="Van Bel M."/>
            <person name="Meyberg R."/>
            <person name="Vives C."/>
            <person name="Morata J."/>
            <person name="Symeonidi A."/>
            <person name="Hiss M."/>
            <person name="Muchero W."/>
            <person name="Kamisugi Y."/>
            <person name="Saleh O."/>
            <person name="Blanc G."/>
            <person name="Decker E.L."/>
            <person name="van Gessel N."/>
            <person name="Grimwood J."/>
            <person name="Hayes R.D."/>
            <person name="Graham S.W."/>
            <person name="Gunter L.E."/>
            <person name="McDaniel S.F."/>
            <person name="Hoernstein S.N.W."/>
            <person name="Larsson A."/>
            <person name="Li F.W."/>
            <person name="Perroud P.F."/>
            <person name="Phillips J."/>
            <person name="Ranjan P."/>
            <person name="Rokshar D.S."/>
            <person name="Rothfels C.J."/>
            <person name="Schneider L."/>
            <person name="Shu S."/>
            <person name="Stevenson D.W."/>
            <person name="Thummler F."/>
            <person name="Tillich M."/>
            <person name="Villarreal Aguilar J.C."/>
            <person name="Widiez T."/>
            <person name="Wong G.K."/>
            <person name="Wymore A."/>
            <person name="Zhang Y."/>
            <person name="Zimmer A.D."/>
            <person name="Quatrano R.S."/>
            <person name="Mayer K.F.X."/>
            <person name="Goodstein D."/>
            <person name="Casacuberta J.M."/>
            <person name="Vandepoele K."/>
            <person name="Reski R."/>
            <person name="Cuming A.C."/>
            <person name="Tuskan G.A."/>
            <person name="Maumus F."/>
            <person name="Salse J."/>
            <person name="Schmutz J."/>
            <person name="Rensing S.A."/>
        </authorList>
    </citation>
    <scope>NUCLEOTIDE SEQUENCE [LARGE SCALE GENOMIC DNA]</scope>
    <source>
        <strain evidence="2 3">cv. Gransden 2004</strain>
    </source>
</reference>
<dbReference type="Gramene" id="Pp3c19_7910V3.1">
    <property type="protein sequence ID" value="PAC:32938307.CDS.1"/>
    <property type="gene ID" value="Pp3c19_7910"/>
</dbReference>
<sequence length="160" mass="17800">MSDARTRLATRSPFRVLLLFPLPAPLRLPIEGWCTDGQHRQDAATDSRQSSWLNKASVINVFIQDRGLLYTSCSNVQSRSLAITLSPPVLKSDLQRNGSTCNRHHMATLSHTFTASHSSAPCDRPPLNVAFSGTNNLHTFKLQLLLQLPESDHVRSQKTL</sequence>
<protein>
    <submittedName>
        <fullName evidence="1 2">Uncharacterized protein</fullName>
    </submittedName>
</protein>
<dbReference type="Proteomes" id="UP000006727">
    <property type="component" value="Chromosome 19"/>
</dbReference>
<organism evidence="1">
    <name type="scientific">Physcomitrium patens</name>
    <name type="common">Spreading-leaved earth moss</name>
    <name type="synonym">Physcomitrella patens</name>
    <dbReference type="NCBI Taxonomy" id="3218"/>
    <lineage>
        <taxon>Eukaryota</taxon>
        <taxon>Viridiplantae</taxon>
        <taxon>Streptophyta</taxon>
        <taxon>Embryophyta</taxon>
        <taxon>Bryophyta</taxon>
        <taxon>Bryophytina</taxon>
        <taxon>Bryopsida</taxon>
        <taxon>Funariidae</taxon>
        <taxon>Funariales</taxon>
        <taxon>Funariaceae</taxon>
        <taxon>Physcomitrium</taxon>
    </lineage>
</organism>
<dbReference type="AlphaFoldDB" id="A0A2K1IXN2"/>
<evidence type="ECO:0000313" key="3">
    <source>
        <dbReference type="Proteomes" id="UP000006727"/>
    </source>
</evidence>
<dbReference type="EMBL" id="ABEU02000019">
    <property type="protein sequence ID" value="PNR34040.1"/>
    <property type="molecule type" value="Genomic_DNA"/>
</dbReference>
<keyword evidence="3" id="KW-1185">Reference proteome</keyword>
<reference evidence="2" key="3">
    <citation type="submission" date="2020-12" db="UniProtKB">
        <authorList>
            <consortium name="EnsemblPlants"/>
        </authorList>
    </citation>
    <scope>IDENTIFICATION</scope>
</reference>
<reference evidence="1 3" key="1">
    <citation type="journal article" date="2008" name="Science">
        <title>The Physcomitrella genome reveals evolutionary insights into the conquest of land by plants.</title>
        <authorList>
            <person name="Rensing S."/>
            <person name="Lang D."/>
            <person name="Zimmer A."/>
            <person name="Terry A."/>
            <person name="Salamov A."/>
            <person name="Shapiro H."/>
            <person name="Nishiyama T."/>
            <person name="Perroud P.-F."/>
            <person name="Lindquist E."/>
            <person name="Kamisugi Y."/>
            <person name="Tanahashi T."/>
            <person name="Sakakibara K."/>
            <person name="Fujita T."/>
            <person name="Oishi K."/>
            <person name="Shin-I T."/>
            <person name="Kuroki Y."/>
            <person name="Toyoda A."/>
            <person name="Suzuki Y."/>
            <person name="Hashimoto A."/>
            <person name="Yamaguchi K."/>
            <person name="Sugano A."/>
            <person name="Kohara Y."/>
            <person name="Fujiyama A."/>
            <person name="Anterola A."/>
            <person name="Aoki S."/>
            <person name="Ashton N."/>
            <person name="Barbazuk W.B."/>
            <person name="Barker E."/>
            <person name="Bennetzen J."/>
            <person name="Bezanilla M."/>
            <person name="Blankenship R."/>
            <person name="Cho S.H."/>
            <person name="Dutcher S."/>
            <person name="Estelle M."/>
            <person name="Fawcett J.A."/>
            <person name="Gundlach H."/>
            <person name="Hanada K."/>
            <person name="Heyl A."/>
            <person name="Hicks K.A."/>
            <person name="Hugh J."/>
            <person name="Lohr M."/>
            <person name="Mayer K."/>
            <person name="Melkozernov A."/>
            <person name="Murata T."/>
            <person name="Nelson D."/>
            <person name="Pils B."/>
            <person name="Prigge M."/>
            <person name="Reiss B."/>
            <person name="Renner T."/>
            <person name="Rombauts S."/>
            <person name="Rushton P."/>
            <person name="Sanderfoot A."/>
            <person name="Schween G."/>
            <person name="Shiu S.-H."/>
            <person name="Stueber K."/>
            <person name="Theodoulou F.L."/>
            <person name="Tu H."/>
            <person name="Van de Peer Y."/>
            <person name="Verrier P.J."/>
            <person name="Waters E."/>
            <person name="Wood A."/>
            <person name="Yang L."/>
            <person name="Cove D."/>
            <person name="Cuming A."/>
            <person name="Hasebe M."/>
            <person name="Lucas S."/>
            <person name="Mishler D.B."/>
            <person name="Reski R."/>
            <person name="Grigoriev I."/>
            <person name="Quatrano R.S."/>
            <person name="Boore J.L."/>
        </authorList>
    </citation>
    <scope>NUCLEOTIDE SEQUENCE [LARGE SCALE GENOMIC DNA]</scope>
    <source>
        <strain evidence="2 3">cv. Gransden 2004</strain>
    </source>
</reference>
<dbReference type="EnsemblPlants" id="Pp3c19_7916V3.1">
    <property type="protein sequence ID" value="PAC:32940123.CDS.1"/>
    <property type="gene ID" value="Pp3c19_7916"/>
</dbReference>
<proteinExistence type="predicted"/>
<gene>
    <name evidence="1" type="ORF">PHYPA_023856</name>
</gene>
<evidence type="ECO:0000313" key="1">
    <source>
        <dbReference type="EMBL" id="PNR34040.1"/>
    </source>
</evidence>
<dbReference type="EnsemblPlants" id="Pp3c19_7910V3.1">
    <property type="protein sequence ID" value="PAC:32938307.CDS.1"/>
    <property type="gene ID" value="Pp3c19_7910"/>
</dbReference>
<dbReference type="InParanoid" id="A0A2K1IXN2"/>
<dbReference type="Gramene" id="Pp3c19_7916V3.1">
    <property type="protein sequence ID" value="PAC:32940123.CDS.1"/>
    <property type="gene ID" value="Pp3c19_7916"/>
</dbReference>
<name>A0A2K1IXN2_PHYPA</name>
<accession>A0A2K1IXN2</accession>